<sequence length="201" mass="22723">MTTYGTIPAESPPSSNFISRAREQIRSGLGRRRQWKEMVKIQAINLPSNFNDSIQRIQTNAAFFRMNYAIIILFLLFLTLLWHPISLIVLIIMMVAWLFLYFLRDDPVSIKGFVIDDRIVMTGLLLVTIAMLFLTDVTDNIIIGLSVGLAVVLVHGVFRSTVDLFFVDDEEVNRSPVLMRRAEEAVPLPLKNAASSSYSVS</sequence>
<keyword evidence="6 7" id="KW-0472">Membrane</keyword>
<dbReference type="Proteomes" id="UP000504621">
    <property type="component" value="Unplaced"/>
</dbReference>
<evidence type="ECO:0000256" key="7">
    <source>
        <dbReference type="RuleBase" id="RU363107"/>
    </source>
</evidence>
<dbReference type="GO" id="GO:0005794">
    <property type="term" value="C:Golgi apparatus"/>
    <property type="evidence" value="ECO:0007669"/>
    <property type="project" value="TreeGrafter"/>
</dbReference>
<reference evidence="9" key="1">
    <citation type="submission" date="2025-08" db="UniProtKB">
        <authorList>
            <consortium name="RefSeq"/>
        </authorList>
    </citation>
    <scope>IDENTIFICATION</scope>
    <source>
        <tissue evidence="9">Leaf</tissue>
    </source>
</reference>
<feature type="transmembrane region" description="Helical" evidence="7">
    <location>
        <begin position="141"/>
        <end position="158"/>
    </location>
</feature>
<dbReference type="RefSeq" id="XP_021277497.1">
    <property type="nucleotide sequence ID" value="XM_021421822.1"/>
</dbReference>
<evidence type="ECO:0000313" key="9">
    <source>
        <dbReference type="RefSeq" id="XP_021277497.1"/>
    </source>
</evidence>
<evidence type="ECO:0000256" key="5">
    <source>
        <dbReference type="ARBA" id="ARBA00022989"/>
    </source>
</evidence>
<dbReference type="OrthoDB" id="63113at2759"/>
<evidence type="ECO:0000256" key="4">
    <source>
        <dbReference type="ARBA" id="ARBA00022692"/>
    </source>
</evidence>
<dbReference type="PANTHER" id="PTHR19317">
    <property type="entry name" value="PRENYLATED RAB ACCEPTOR 1-RELATED"/>
    <property type="match status" value="1"/>
</dbReference>
<dbReference type="InterPro" id="IPR004895">
    <property type="entry name" value="Prenylated_rab_accept_PRA1"/>
</dbReference>
<comment type="subcellular location">
    <subcellularLocation>
        <location evidence="2">Endomembrane system</location>
        <topology evidence="2">Multi-pass membrane protein</topology>
    </subcellularLocation>
    <subcellularLocation>
        <location evidence="7">Membrane</location>
        <topology evidence="7">Multi-pass membrane protein</topology>
    </subcellularLocation>
</comment>
<organism evidence="8 9">
    <name type="scientific">Herrania umbratica</name>
    <dbReference type="NCBI Taxonomy" id="108875"/>
    <lineage>
        <taxon>Eukaryota</taxon>
        <taxon>Viridiplantae</taxon>
        <taxon>Streptophyta</taxon>
        <taxon>Embryophyta</taxon>
        <taxon>Tracheophyta</taxon>
        <taxon>Spermatophyta</taxon>
        <taxon>Magnoliopsida</taxon>
        <taxon>eudicotyledons</taxon>
        <taxon>Gunneridae</taxon>
        <taxon>Pentapetalae</taxon>
        <taxon>rosids</taxon>
        <taxon>malvids</taxon>
        <taxon>Malvales</taxon>
        <taxon>Malvaceae</taxon>
        <taxon>Byttnerioideae</taxon>
        <taxon>Herrania</taxon>
    </lineage>
</organism>
<protein>
    <recommendedName>
        <fullName evidence="7">PRA1 family protein</fullName>
    </recommendedName>
</protein>
<accession>A0A6J0ZRU8</accession>
<keyword evidence="7" id="KW-0813">Transport</keyword>
<dbReference type="GO" id="GO:0016192">
    <property type="term" value="P:vesicle-mediated transport"/>
    <property type="evidence" value="ECO:0007669"/>
    <property type="project" value="UniProtKB-ARBA"/>
</dbReference>
<keyword evidence="5 7" id="KW-1133">Transmembrane helix</keyword>
<gene>
    <name evidence="9" type="primary">LOC110411593</name>
</gene>
<feature type="transmembrane region" description="Helical" evidence="7">
    <location>
        <begin position="85"/>
        <end position="103"/>
    </location>
</feature>
<dbReference type="GO" id="GO:0016020">
    <property type="term" value="C:membrane"/>
    <property type="evidence" value="ECO:0007669"/>
    <property type="project" value="UniProtKB-SubCell"/>
</dbReference>
<evidence type="ECO:0000256" key="3">
    <source>
        <dbReference type="ARBA" id="ARBA00006483"/>
    </source>
</evidence>
<dbReference type="GeneID" id="110411593"/>
<keyword evidence="8" id="KW-1185">Reference proteome</keyword>
<comment type="function">
    <text evidence="1 7">May be involved in both secretory and endocytic intracellular trafficking in the endosomal/prevacuolar compartments.</text>
</comment>
<comment type="similarity">
    <text evidence="3 7">Belongs to the PRA1 family.</text>
</comment>
<feature type="transmembrane region" description="Helical" evidence="7">
    <location>
        <begin position="115"/>
        <end position="135"/>
    </location>
</feature>
<evidence type="ECO:0000256" key="2">
    <source>
        <dbReference type="ARBA" id="ARBA00004127"/>
    </source>
</evidence>
<evidence type="ECO:0000256" key="6">
    <source>
        <dbReference type="ARBA" id="ARBA00023136"/>
    </source>
</evidence>
<evidence type="ECO:0000256" key="1">
    <source>
        <dbReference type="ARBA" id="ARBA00002501"/>
    </source>
</evidence>
<dbReference type="AlphaFoldDB" id="A0A6J0ZRU8"/>
<keyword evidence="4 7" id="KW-0812">Transmembrane</keyword>
<proteinExistence type="inferred from homology"/>
<dbReference type="PANTHER" id="PTHR19317:SF76">
    <property type="entry name" value="PRA1 FAMILY PROTEIN C"/>
    <property type="match status" value="1"/>
</dbReference>
<dbReference type="GO" id="GO:0005783">
    <property type="term" value="C:endoplasmic reticulum"/>
    <property type="evidence" value="ECO:0007669"/>
    <property type="project" value="TreeGrafter"/>
</dbReference>
<dbReference type="Pfam" id="PF03208">
    <property type="entry name" value="PRA1"/>
    <property type="match status" value="1"/>
</dbReference>
<name>A0A6J0ZRU8_9ROSI</name>
<evidence type="ECO:0000313" key="8">
    <source>
        <dbReference type="Proteomes" id="UP000504621"/>
    </source>
</evidence>